<feature type="domain" description="RRM" evidence="5">
    <location>
        <begin position="334"/>
        <end position="411"/>
    </location>
</feature>
<evidence type="ECO:0000313" key="6">
    <source>
        <dbReference type="EMBL" id="PHH66372.1"/>
    </source>
</evidence>
<dbReference type="Proteomes" id="UP000226192">
    <property type="component" value="Unassembled WGS sequence"/>
</dbReference>
<dbReference type="SUPFAM" id="SSF54928">
    <property type="entry name" value="RNA-binding domain, RBD"/>
    <property type="match status" value="2"/>
</dbReference>
<keyword evidence="2 3" id="KW-0694">RNA-binding</keyword>
<reference evidence="6 7" key="1">
    <citation type="submission" date="2017-06" db="EMBL/GenBank/DDBJ databases">
        <title>Ant-infecting Ophiocordyceps genomes reveal a high diversity of potential behavioral manipulation genes and a possible major role for enterotoxins.</title>
        <authorList>
            <person name="De Bekker C."/>
            <person name="Evans H.C."/>
            <person name="Brachmann A."/>
            <person name="Hughes D.P."/>
        </authorList>
    </citation>
    <scope>NUCLEOTIDE SEQUENCE [LARGE SCALE GENOMIC DNA]</scope>
    <source>
        <strain evidence="6 7">Map64</strain>
    </source>
</reference>
<dbReference type="InterPro" id="IPR012677">
    <property type="entry name" value="Nucleotide-bd_a/b_plait_sf"/>
</dbReference>
<comment type="caution">
    <text evidence="6">The sequence shown here is derived from an EMBL/GenBank/DDBJ whole genome shotgun (WGS) entry which is preliminary data.</text>
</comment>
<proteinExistence type="predicted"/>
<dbReference type="STRING" id="1399860.A0A2C5YGF0"/>
<evidence type="ECO:0000259" key="5">
    <source>
        <dbReference type="PROSITE" id="PS50102"/>
    </source>
</evidence>
<dbReference type="Pfam" id="PF00076">
    <property type="entry name" value="RRM_1"/>
    <property type="match status" value="2"/>
</dbReference>
<dbReference type="OrthoDB" id="431169at2759"/>
<accession>A0A2C5YGF0</accession>
<dbReference type="InterPro" id="IPR035979">
    <property type="entry name" value="RBD_domain_sf"/>
</dbReference>
<dbReference type="SMART" id="SM00360">
    <property type="entry name" value="RRM"/>
    <property type="match status" value="2"/>
</dbReference>
<feature type="region of interest" description="Disordered" evidence="4">
    <location>
        <begin position="29"/>
        <end position="51"/>
    </location>
</feature>
<evidence type="ECO:0000256" key="4">
    <source>
        <dbReference type="SAM" id="MobiDB-lite"/>
    </source>
</evidence>
<dbReference type="EMBL" id="NJET01000008">
    <property type="protein sequence ID" value="PHH66372.1"/>
    <property type="molecule type" value="Genomic_DNA"/>
</dbReference>
<keyword evidence="7" id="KW-1185">Reference proteome</keyword>
<evidence type="ECO:0000256" key="3">
    <source>
        <dbReference type="PROSITE-ProRule" id="PRU00176"/>
    </source>
</evidence>
<dbReference type="AlphaFoldDB" id="A0A2C5YGF0"/>
<dbReference type="GO" id="GO:0003723">
    <property type="term" value="F:RNA binding"/>
    <property type="evidence" value="ECO:0007669"/>
    <property type="project" value="UniProtKB-UniRule"/>
</dbReference>
<feature type="region of interest" description="Disordered" evidence="4">
    <location>
        <begin position="198"/>
        <end position="233"/>
    </location>
</feature>
<dbReference type="Gene3D" id="3.30.70.330">
    <property type="match status" value="1"/>
</dbReference>
<feature type="compositionally biased region" description="Polar residues" evidence="4">
    <location>
        <begin position="198"/>
        <end position="218"/>
    </location>
</feature>
<protein>
    <recommendedName>
        <fullName evidence="5">RRM domain-containing protein</fullName>
    </recommendedName>
</protein>
<gene>
    <name evidence="6" type="ORF">CDD81_7427</name>
</gene>
<dbReference type="PROSITE" id="PS50102">
    <property type="entry name" value="RRM"/>
    <property type="match status" value="1"/>
</dbReference>
<organism evidence="6 7">
    <name type="scientific">Ophiocordyceps australis</name>
    <dbReference type="NCBI Taxonomy" id="1399860"/>
    <lineage>
        <taxon>Eukaryota</taxon>
        <taxon>Fungi</taxon>
        <taxon>Dikarya</taxon>
        <taxon>Ascomycota</taxon>
        <taxon>Pezizomycotina</taxon>
        <taxon>Sordariomycetes</taxon>
        <taxon>Hypocreomycetidae</taxon>
        <taxon>Hypocreales</taxon>
        <taxon>Ophiocordycipitaceae</taxon>
        <taxon>Ophiocordyceps</taxon>
    </lineage>
</organism>
<evidence type="ECO:0000313" key="7">
    <source>
        <dbReference type="Proteomes" id="UP000226192"/>
    </source>
</evidence>
<dbReference type="InterPro" id="IPR000504">
    <property type="entry name" value="RRM_dom"/>
</dbReference>
<dbReference type="CDD" id="cd12245">
    <property type="entry name" value="RRM_scw1_like"/>
    <property type="match status" value="1"/>
</dbReference>
<evidence type="ECO:0000256" key="1">
    <source>
        <dbReference type="ARBA" id="ARBA00022553"/>
    </source>
</evidence>
<keyword evidence="1" id="KW-0597">Phosphoprotein</keyword>
<dbReference type="PANTHER" id="PTHR10501">
    <property type="entry name" value="U1 SMALL NUCLEAR RIBONUCLEOPROTEIN A/U2 SMALL NUCLEAR RIBONUCLEOPROTEIN B"/>
    <property type="match status" value="1"/>
</dbReference>
<dbReference type="CDD" id="cd00590">
    <property type="entry name" value="RRM_SF"/>
    <property type="match status" value="1"/>
</dbReference>
<name>A0A2C5YGF0_9HYPO</name>
<dbReference type="FunFam" id="3.30.70.330:FF:000089">
    <property type="entry name" value="RNA binding protein"/>
    <property type="match status" value="1"/>
</dbReference>
<evidence type="ECO:0000256" key="2">
    <source>
        <dbReference type="ARBA" id="ARBA00022884"/>
    </source>
</evidence>
<sequence length="523" mass="56039">MYQWAHHQPPALTTNSRWLSNGAASRLFSRDTNSSAPPPMPPHDPSSFSEASNMYQPESVVFLRIRNLPPSVSEDSVRLLLAWADGLTSIRMLSDDGDNNAFSSALLTFCSRKDANAAKEVLDQYSNSFSTHFIVDILDHAYHVGDNLAPSPAVSQPTSFRNQPPLRFANGAFSSADNISPTSTTAAFSHQGRTASYHNIYSPQSPIGTQPSENTRMSGKSLISRDLGDDETSDLLRDPVAYAENGPVSQRRATAPHIPTVRMGSLSLATSHAPSASSPPCPSSLPQYGFMSSNSPLGVSSGHIAQGIMYGHHFQPRHNNFPPVNPADQNPPCNTLYVGNLPIDTSEEELKAIFSKQRGYKRLCFRTKQNGPMCFVEFEDVAFATRALTEMYGHLLHNSVKGGIRLSFSKNPLGVRSGQPGAHGAAGPMGPMAPHPAAFTTVQGPPPGLAAPPGLGAARSNGFNWGSHMSNGGSSSRVNNMPTLPGSARHPQVMGNPMPMNGPNLQTSYGGCVNNVPRNMVGR</sequence>